<protein>
    <submittedName>
        <fullName evidence="1">Uncharacterized protein</fullName>
    </submittedName>
</protein>
<gene>
    <name evidence="1" type="ORF">NCTC12965_01749</name>
</gene>
<proteinExistence type="predicted"/>
<dbReference type="EMBL" id="CABEEZ010000031">
    <property type="protein sequence ID" value="VTR23323.1"/>
    <property type="molecule type" value="Genomic_DNA"/>
</dbReference>
<sequence length="35" mass="4052">MLQSVVIDIENDGEQQVELAYYQQADLPMLERQQG</sequence>
<organism evidence="1">
    <name type="scientific">Serratia fonticola</name>
    <dbReference type="NCBI Taxonomy" id="47917"/>
    <lineage>
        <taxon>Bacteria</taxon>
        <taxon>Pseudomonadati</taxon>
        <taxon>Pseudomonadota</taxon>
        <taxon>Gammaproteobacteria</taxon>
        <taxon>Enterobacterales</taxon>
        <taxon>Yersiniaceae</taxon>
        <taxon>Serratia</taxon>
    </lineage>
</organism>
<dbReference type="AlphaFoldDB" id="A0A4U9TU99"/>
<evidence type="ECO:0000313" key="1">
    <source>
        <dbReference type="EMBL" id="VTR23323.1"/>
    </source>
</evidence>
<name>A0A4U9TU99_SERFO</name>
<accession>A0A4U9TU99</accession>
<reference evidence="1" key="1">
    <citation type="submission" date="2019-05" db="EMBL/GenBank/DDBJ databases">
        <authorList>
            <consortium name="Pathogen Informatics"/>
        </authorList>
    </citation>
    <scope>NUCLEOTIDE SEQUENCE [LARGE SCALE GENOMIC DNA]</scope>
    <source>
        <strain evidence="1">NCTC12965</strain>
    </source>
</reference>